<proteinExistence type="predicted"/>
<dbReference type="PANTHER" id="PTHR21301">
    <property type="entry name" value="REVERSE TRANSCRIPTASE"/>
    <property type="match status" value="1"/>
</dbReference>
<dbReference type="AlphaFoldDB" id="A0A6P7TQ03"/>
<evidence type="ECO:0000313" key="2">
    <source>
        <dbReference type="Proteomes" id="UP000515154"/>
    </source>
</evidence>
<evidence type="ECO:0000313" key="3">
    <source>
        <dbReference type="RefSeq" id="XP_029653803.1"/>
    </source>
</evidence>
<sequence>MYIQLQFRFDDVTEANYETAVIIRNCLRNFIDIILKPLCTYIAIFIRFDIDFLSHLPKTTETNSVLLSLDVVSLYTNIPYDLRIKAIKYWVDKHREAIPNRFTVTFILDSVKLILENNTFFFNGKNYIQIKGMAMGTRFAPVYANSVMGYLEQKLHQEIEERCSTEFRTYIEKAWKRYLDDCFIIRTKSQNTVKEFKFLLNNLHPSIQFTNEMSSTKLPFLDIMVIKKNTTITTYIYYKQIQINTWILNRAIHRIQNVTSHTSWPEESVLLQKI</sequence>
<dbReference type="Proteomes" id="UP000515154">
    <property type="component" value="Unplaced"/>
</dbReference>
<evidence type="ECO:0000259" key="1">
    <source>
        <dbReference type="PROSITE" id="PS50878"/>
    </source>
</evidence>
<reference evidence="3" key="1">
    <citation type="submission" date="2025-08" db="UniProtKB">
        <authorList>
            <consortium name="RefSeq"/>
        </authorList>
    </citation>
    <scope>IDENTIFICATION</scope>
</reference>
<feature type="domain" description="Reverse transcriptase" evidence="1">
    <location>
        <begin position="1"/>
        <end position="243"/>
    </location>
</feature>
<keyword evidence="2" id="KW-1185">Reference proteome</keyword>
<dbReference type="KEGG" id="osn:115226989"/>
<dbReference type="PANTHER" id="PTHR21301:SF10">
    <property type="entry name" value="REVERSE TRANSCRIPTASE DOMAIN-CONTAINING PROTEIN"/>
    <property type="match status" value="1"/>
</dbReference>
<dbReference type="RefSeq" id="XP_029653803.1">
    <property type="nucleotide sequence ID" value="XM_029797943.1"/>
</dbReference>
<dbReference type="InterPro" id="IPR000477">
    <property type="entry name" value="RT_dom"/>
</dbReference>
<accession>A0A6P7TQ03</accession>
<name>A0A6P7TQ03_9MOLL</name>
<dbReference type="PROSITE" id="PS50878">
    <property type="entry name" value="RT_POL"/>
    <property type="match status" value="1"/>
</dbReference>
<organism evidence="2 3">
    <name type="scientific">Octopus sinensis</name>
    <name type="common">East Asian common octopus</name>
    <dbReference type="NCBI Taxonomy" id="2607531"/>
    <lineage>
        <taxon>Eukaryota</taxon>
        <taxon>Metazoa</taxon>
        <taxon>Spiralia</taxon>
        <taxon>Lophotrochozoa</taxon>
        <taxon>Mollusca</taxon>
        <taxon>Cephalopoda</taxon>
        <taxon>Coleoidea</taxon>
        <taxon>Octopodiformes</taxon>
        <taxon>Octopoda</taxon>
        <taxon>Incirrata</taxon>
        <taxon>Octopodidae</taxon>
        <taxon>Octopus</taxon>
    </lineage>
</organism>
<protein>
    <submittedName>
        <fullName evidence="3">Uncharacterized protein LOC115226989</fullName>
    </submittedName>
</protein>
<gene>
    <name evidence="3" type="primary">LOC115226989</name>
</gene>